<comment type="caution">
    <text evidence="7">The sequence shown here is derived from an EMBL/GenBank/DDBJ whole genome shotgun (WGS) entry which is preliminary data.</text>
</comment>
<dbReference type="PANTHER" id="PTHR12891:SF0">
    <property type="entry name" value="MMS19 NUCLEOTIDE EXCISION REPAIR PROTEIN HOMOLOG"/>
    <property type="match status" value="1"/>
</dbReference>
<dbReference type="AlphaFoldDB" id="A0A545WCC9"/>
<evidence type="ECO:0000256" key="4">
    <source>
        <dbReference type="RuleBase" id="RU367072"/>
    </source>
</evidence>
<dbReference type="GO" id="GO:0006281">
    <property type="term" value="P:DNA repair"/>
    <property type="evidence" value="ECO:0007669"/>
    <property type="project" value="UniProtKB-UniRule"/>
</dbReference>
<dbReference type="Pfam" id="PF12460">
    <property type="entry name" value="MMS19_C"/>
    <property type="match status" value="1"/>
</dbReference>
<comment type="similarity">
    <text evidence="4">Belongs to the MET18/MMS19 family.</text>
</comment>
<keyword evidence="3 4" id="KW-0539">Nucleus</keyword>
<evidence type="ECO:0000313" key="7">
    <source>
        <dbReference type="EMBL" id="TQW00421.1"/>
    </source>
</evidence>
<keyword evidence="4" id="KW-0234">DNA repair</keyword>
<comment type="subcellular location">
    <subcellularLocation>
        <location evidence="1 4">Nucleus</location>
    </subcellularLocation>
</comment>
<dbReference type="EMBL" id="SPUK01000001">
    <property type="protein sequence ID" value="TQW00421.1"/>
    <property type="molecule type" value="Genomic_DNA"/>
</dbReference>
<dbReference type="InterPro" id="IPR039920">
    <property type="entry name" value="MMS19"/>
</dbReference>
<sequence>MADFRQLALEFVLADDEVKQNSFAKQAAQGKCFPHNKYELQSAVPATNPVARWVESVQAWMPGTGGDSQDSQEQPDWTARAKALEFLSQTLVYVGNDVLKASQVKLLVGFFGAMFDVDHKAGVLPSASALSKIVAMKSFQPSTGYDIIRKVCALKDDFPRQIAKTRLAVYQLLHSLISHKDVAANIKRRDDATGFIVELIDLCRSERDPDSLLVWFDILYTYMLQYSPEKDVLEHVYGSFKAYFPITLPRTAQSKVTPEELKSQLRKCFSAHHALADNTIPFLVGKLDQGDGVTVNVKVDVLRTLKACLEQYEDPKQSVVPFANRIWGSLKYEVRNGEIEDTIWATLQALKALTTRLGGDDLRDFTLNVTRDCVNDLSNAMYAGAAGRLLVAILSASPGAFVLMVAPAVTHIKENLRHPKSESHSRDLLRLLRVILETRILLMKHTMNAEDLSDFVSIDSVFNSLYNDVFKASLMTIQNATASKEDLIVGAEAVQGAAVLLCQRASPATRSTEENTRLLSDESCAEVSDLLFEITTRHSQDPRQYPSASDELVNETAKSLQRIVLDLPTAFATLLEKGKTIIHQAWEVQGADGAKMIQDLGSMLAYVGCSELPSPPSPGLDHFVTLISALTNELLQAIAFKADNKLWCSLVAGIQSACRYFNDACFKQDLDRNQLRVSTTWLSDITNLHPELKSVGNPEVSLEVNMLKFSAVKSMVEVYGEFLLITLFIVRTLYRKAAHTTGNIGNESIVLSDDFPRDDQFSASQYLYLISSLASFVTHKFTETQQAALAAETWAINLFQDGYATTPSSWKWLVNGRVNSLTFGIVEALHPARVAKLFDGDIGQQMLVAIISSTERDNSATATAVSKSILSILANKYTLETAEPVLDAINTQLANALLNSEYSSIDKAIPILAIAAGLLRRYNGKQTQRLVELIRDSPKNKVIGFHIARRLELIAAPQTFLSKEAYAVVKPLWIQKLYVQMAQPMLQCALSASEFPYDNLAKTSFGLGVLMLVKHMPYSIYEDDVEKLLRVAISVAQTVGLGTDTLASLDVLKTSLTEAPEKSQDHIRSIIGICTSTFAVDETHNPKPDWVPEAIAASSQDPETLARCSKTGLQILGGLPRLVESRHLLAYVPQVERHLAAACGHRVREVRASARAARVAWAEVK</sequence>
<dbReference type="Pfam" id="PF14500">
    <property type="entry name" value="MMS19_N"/>
    <property type="match status" value="1"/>
</dbReference>
<dbReference type="STRING" id="43265.A0A545WCC9"/>
<keyword evidence="4" id="KW-0227">DNA damage</keyword>
<keyword evidence="2" id="KW-0677">Repeat</keyword>
<dbReference type="OrthoDB" id="342900at2759"/>
<reference evidence="7 8" key="1">
    <citation type="journal article" date="2019" name="Appl. Microbiol. Biotechnol.">
        <title>Genome sequence of Isaria javanica and comparative genome analysis insights into family S53 peptidase evolution in fungal entomopathogens.</title>
        <authorList>
            <person name="Lin R."/>
            <person name="Zhang X."/>
            <person name="Xin B."/>
            <person name="Zou M."/>
            <person name="Gao Y."/>
            <person name="Qin F."/>
            <person name="Hu Q."/>
            <person name="Xie B."/>
            <person name="Cheng X."/>
        </authorList>
    </citation>
    <scope>NUCLEOTIDE SEQUENCE [LARGE SCALE GENOMIC DNA]</scope>
    <source>
        <strain evidence="7 8">IJ1G</strain>
    </source>
</reference>
<feature type="domain" description="MMS19 C-terminal" evidence="5">
    <location>
        <begin position="760"/>
        <end position="1071"/>
    </location>
</feature>
<feature type="domain" description="MMS19 N-terminal" evidence="6">
    <location>
        <begin position="76"/>
        <end position="334"/>
    </location>
</feature>
<dbReference type="InterPro" id="IPR029240">
    <property type="entry name" value="MMS19_N"/>
</dbReference>
<evidence type="ECO:0000259" key="5">
    <source>
        <dbReference type="Pfam" id="PF12460"/>
    </source>
</evidence>
<dbReference type="GO" id="GO:0016226">
    <property type="term" value="P:iron-sulfur cluster assembly"/>
    <property type="evidence" value="ECO:0007669"/>
    <property type="project" value="UniProtKB-UniRule"/>
</dbReference>
<comment type="function">
    <text evidence="4">Key component of the cytosolic iron-sulfur protein assembly (CIA) complex, a multiprotein complex that mediates the incorporation of iron-sulfur cluster into apoproteins specifically involved in DNA metabolism and genomic integrity. In the CIA complex, MMS19 acts as an adapter between early-acting CIA components and a subset of cellular target iron-sulfur proteins.</text>
</comment>
<evidence type="ECO:0000313" key="8">
    <source>
        <dbReference type="Proteomes" id="UP000315783"/>
    </source>
</evidence>
<evidence type="ECO:0000259" key="6">
    <source>
        <dbReference type="Pfam" id="PF14500"/>
    </source>
</evidence>
<gene>
    <name evidence="7" type="ORF">IF1G_00352</name>
</gene>
<evidence type="ECO:0000256" key="1">
    <source>
        <dbReference type="ARBA" id="ARBA00004123"/>
    </source>
</evidence>
<dbReference type="InterPro" id="IPR024687">
    <property type="entry name" value="MMS19_C"/>
</dbReference>
<organism evidence="7 8">
    <name type="scientific">Cordyceps javanica</name>
    <dbReference type="NCBI Taxonomy" id="43265"/>
    <lineage>
        <taxon>Eukaryota</taxon>
        <taxon>Fungi</taxon>
        <taxon>Dikarya</taxon>
        <taxon>Ascomycota</taxon>
        <taxon>Pezizomycotina</taxon>
        <taxon>Sordariomycetes</taxon>
        <taxon>Hypocreomycetidae</taxon>
        <taxon>Hypocreales</taxon>
        <taxon>Cordycipitaceae</taxon>
        <taxon>Cordyceps</taxon>
    </lineage>
</organism>
<dbReference type="GO" id="GO:0097361">
    <property type="term" value="C:cytosolic [4Fe-4S] assembly targeting complex"/>
    <property type="evidence" value="ECO:0007669"/>
    <property type="project" value="UniProtKB-UniRule"/>
</dbReference>
<dbReference type="SUPFAM" id="SSF48371">
    <property type="entry name" value="ARM repeat"/>
    <property type="match status" value="1"/>
</dbReference>
<name>A0A545WCC9_9HYPO</name>
<dbReference type="GO" id="GO:0051604">
    <property type="term" value="P:protein maturation"/>
    <property type="evidence" value="ECO:0007669"/>
    <property type="project" value="UniProtKB-UniRule"/>
</dbReference>
<dbReference type="GO" id="GO:0005634">
    <property type="term" value="C:nucleus"/>
    <property type="evidence" value="ECO:0007669"/>
    <property type="project" value="UniProtKB-SubCell"/>
</dbReference>
<proteinExistence type="inferred from homology"/>
<dbReference type="InterPro" id="IPR016024">
    <property type="entry name" value="ARM-type_fold"/>
</dbReference>
<accession>A0A545WCC9</accession>
<evidence type="ECO:0000256" key="3">
    <source>
        <dbReference type="ARBA" id="ARBA00023242"/>
    </source>
</evidence>
<keyword evidence="8" id="KW-1185">Reference proteome</keyword>
<protein>
    <recommendedName>
        <fullName evidence="4">MMS19 nucleotide excision repair protein</fullName>
    </recommendedName>
</protein>
<evidence type="ECO:0000256" key="2">
    <source>
        <dbReference type="ARBA" id="ARBA00022737"/>
    </source>
</evidence>
<dbReference type="Proteomes" id="UP000315783">
    <property type="component" value="Unassembled WGS sequence"/>
</dbReference>
<dbReference type="PANTHER" id="PTHR12891">
    <property type="entry name" value="DNA REPAIR/TRANSCRIPTION PROTEIN MET18/MMS19"/>
    <property type="match status" value="1"/>
</dbReference>